<dbReference type="EMBL" id="QUNR01000001">
    <property type="protein sequence ID" value="REH40488.1"/>
    <property type="molecule type" value="Genomic_DNA"/>
</dbReference>
<dbReference type="AlphaFoldDB" id="A0A3E0H9U8"/>
<dbReference type="InterPro" id="IPR013094">
    <property type="entry name" value="AB_hydrolase_3"/>
</dbReference>
<dbReference type="Pfam" id="PF07859">
    <property type="entry name" value="Abhydrolase_3"/>
    <property type="match status" value="1"/>
</dbReference>
<sequence length="323" mass="35635">MTHHAAYQPYASASKRAHALGWLMAATVRPIATTCLRSPEGLLALRKGFRVLGSVLEHTPKSVSIRAVHQPDVRGEWVQAVPAKSAKSVVLYLHGGGYFFGAGSLHRQVTWRLSHALARPVLAIDYRLAPRHSFEAWRDDAVSAYQYLLKQGYRGADITVAGDSAGGHLTLVLLQTLRDRGISRPRAAICISPWTDLSADSLALKAHPRRDPFIPSARLGFISRFLTRNRSPFDALVSPVHGDFRGLPPLYVMVGSTEVLRDDARCMVARARAAGVDVAYEEWHRMPHVFPIMAAVLPEGRLAFRHMREFLARVEASALSLVA</sequence>
<dbReference type="GO" id="GO:0016787">
    <property type="term" value="F:hydrolase activity"/>
    <property type="evidence" value="ECO:0007669"/>
    <property type="project" value="UniProtKB-KW"/>
</dbReference>
<comment type="caution">
    <text evidence="5">The sequence shown here is derived from an EMBL/GenBank/DDBJ whole genome shotgun (WGS) entry which is preliminary data.</text>
</comment>
<gene>
    <name evidence="5" type="ORF">DFR26_0689</name>
</gene>
<comment type="similarity">
    <text evidence="1">Belongs to the 'GDXG' lipolytic enzyme family.</text>
</comment>
<dbReference type="SUPFAM" id="SSF53474">
    <property type="entry name" value="alpha/beta-Hydrolases"/>
    <property type="match status" value="1"/>
</dbReference>
<evidence type="ECO:0000259" key="4">
    <source>
        <dbReference type="Pfam" id="PF07859"/>
    </source>
</evidence>
<dbReference type="Proteomes" id="UP000256774">
    <property type="component" value="Unassembled WGS sequence"/>
</dbReference>
<dbReference type="OrthoDB" id="9806180at2"/>
<dbReference type="InterPro" id="IPR050300">
    <property type="entry name" value="GDXG_lipolytic_enzyme"/>
</dbReference>
<name>A0A3E0H9U8_9GAMM</name>
<dbReference type="InterPro" id="IPR029058">
    <property type="entry name" value="AB_hydrolase_fold"/>
</dbReference>
<dbReference type="Gene3D" id="3.40.50.1820">
    <property type="entry name" value="alpha/beta hydrolase"/>
    <property type="match status" value="1"/>
</dbReference>
<feature type="active site" evidence="3">
    <location>
        <position position="164"/>
    </location>
</feature>
<evidence type="ECO:0000256" key="2">
    <source>
        <dbReference type="ARBA" id="ARBA00022801"/>
    </source>
</evidence>
<evidence type="ECO:0000256" key="3">
    <source>
        <dbReference type="PROSITE-ProRule" id="PRU10038"/>
    </source>
</evidence>
<evidence type="ECO:0000313" key="6">
    <source>
        <dbReference type="Proteomes" id="UP000256774"/>
    </source>
</evidence>
<keyword evidence="2" id="KW-0378">Hydrolase</keyword>
<keyword evidence="6" id="KW-1185">Reference proteome</keyword>
<dbReference type="PANTHER" id="PTHR48081">
    <property type="entry name" value="AB HYDROLASE SUPERFAMILY PROTEIN C4A8.06C"/>
    <property type="match status" value="1"/>
</dbReference>
<evidence type="ECO:0000256" key="1">
    <source>
        <dbReference type="ARBA" id="ARBA00010515"/>
    </source>
</evidence>
<evidence type="ECO:0000313" key="5">
    <source>
        <dbReference type="EMBL" id="REH40488.1"/>
    </source>
</evidence>
<dbReference type="PANTHER" id="PTHR48081:SF8">
    <property type="entry name" value="ALPHA_BETA HYDROLASE FOLD-3 DOMAIN-CONTAINING PROTEIN-RELATED"/>
    <property type="match status" value="1"/>
</dbReference>
<organism evidence="5 6">
    <name type="scientific">Paraperlucidibaca baekdonensis</name>
    <dbReference type="NCBI Taxonomy" id="748120"/>
    <lineage>
        <taxon>Bacteria</taxon>
        <taxon>Pseudomonadati</taxon>
        <taxon>Pseudomonadota</taxon>
        <taxon>Gammaproteobacteria</taxon>
        <taxon>Moraxellales</taxon>
        <taxon>Moraxellaceae</taxon>
        <taxon>Paraperlucidibaca</taxon>
    </lineage>
</organism>
<feature type="domain" description="Alpha/beta hydrolase fold-3" evidence="4">
    <location>
        <begin position="90"/>
        <end position="290"/>
    </location>
</feature>
<accession>A0A3E0H9U8</accession>
<dbReference type="RefSeq" id="WP_116207518.1">
    <property type="nucleotide sequence ID" value="NZ_QUNR01000001.1"/>
</dbReference>
<dbReference type="InterPro" id="IPR033140">
    <property type="entry name" value="Lipase_GDXG_put_SER_AS"/>
</dbReference>
<dbReference type="PROSITE" id="PS01174">
    <property type="entry name" value="LIPASE_GDXG_SER"/>
    <property type="match status" value="1"/>
</dbReference>
<reference evidence="5 6" key="1">
    <citation type="submission" date="2018-08" db="EMBL/GenBank/DDBJ databases">
        <title>Genomic Encyclopedia of Type Strains, Phase IV (KMG-IV): sequencing the most valuable type-strain genomes for metagenomic binning, comparative biology and taxonomic classification.</title>
        <authorList>
            <person name="Goeker M."/>
        </authorList>
    </citation>
    <scope>NUCLEOTIDE SEQUENCE [LARGE SCALE GENOMIC DNA]</scope>
    <source>
        <strain evidence="5 6">DSM 26022</strain>
    </source>
</reference>
<proteinExistence type="inferred from homology"/>
<protein>
    <submittedName>
        <fullName evidence="5">Acetyl esterase/lipase</fullName>
    </submittedName>
</protein>